<organism evidence="2 3">
    <name type="scientific">Hylemonella gracilis</name>
    <dbReference type="NCBI Taxonomy" id="80880"/>
    <lineage>
        <taxon>Bacteria</taxon>
        <taxon>Pseudomonadati</taxon>
        <taxon>Pseudomonadota</taxon>
        <taxon>Betaproteobacteria</taxon>
        <taxon>Burkholderiales</taxon>
        <taxon>Comamonadaceae</taxon>
        <taxon>Hylemonella</taxon>
    </lineage>
</organism>
<dbReference type="InterPro" id="IPR038162">
    <property type="entry name" value="SoxY_sf"/>
</dbReference>
<dbReference type="OrthoDB" id="9798154at2"/>
<feature type="domain" description="Ig-like SoxY" evidence="1">
    <location>
        <begin position="68"/>
        <end position="177"/>
    </location>
</feature>
<proteinExistence type="predicted"/>
<gene>
    <name evidence="2" type="ORF">DW355_13605</name>
</gene>
<sequence length="179" mass="19119">MIDDRRTVFKTLGAAGLALGAWGGGALRTLASLGLYSGASVAWAQTTAWPLANRSSAFQAQTPGDALQQILGDAPVVEVGEQLIQLQVPELAENGAMVSVSVNSLIPDTRQIMLLIDKNPFPLVASFHFPDGTEPGFQTRVKMAESSRVRVLVQAMQGKDKRYYTTVKETRVTLGGCGN</sequence>
<name>A0A4P6UNE7_9BURK</name>
<dbReference type="PROSITE" id="PS51318">
    <property type="entry name" value="TAT"/>
    <property type="match status" value="1"/>
</dbReference>
<dbReference type="EMBL" id="CP031395">
    <property type="protein sequence ID" value="QBK05625.1"/>
    <property type="molecule type" value="Genomic_DNA"/>
</dbReference>
<dbReference type="InterPro" id="IPR032711">
    <property type="entry name" value="SoxY"/>
</dbReference>
<dbReference type="Pfam" id="PF13501">
    <property type="entry name" value="SoxY"/>
    <property type="match status" value="1"/>
</dbReference>
<dbReference type="InterPro" id="IPR006311">
    <property type="entry name" value="TAT_signal"/>
</dbReference>
<dbReference type="RefSeq" id="WP_131280842.1">
    <property type="nucleotide sequence ID" value="NZ_CP031395.1"/>
</dbReference>
<evidence type="ECO:0000259" key="1">
    <source>
        <dbReference type="Pfam" id="PF13501"/>
    </source>
</evidence>
<dbReference type="KEGG" id="hgr:DW355_13605"/>
<evidence type="ECO:0000313" key="2">
    <source>
        <dbReference type="EMBL" id="QBK05625.1"/>
    </source>
</evidence>
<dbReference type="Proteomes" id="UP000292939">
    <property type="component" value="Chromosome"/>
</dbReference>
<accession>A0A4P6UNE7</accession>
<dbReference type="AlphaFoldDB" id="A0A4P6UNE7"/>
<evidence type="ECO:0000313" key="3">
    <source>
        <dbReference type="Proteomes" id="UP000292939"/>
    </source>
</evidence>
<dbReference type="Gene3D" id="2.60.40.2470">
    <property type="entry name" value="SoxY domain"/>
    <property type="match status" value="1"/>
</dbReference>
<reference evidence="2 3" key="1">
    <citation type="submission" date="2018-07" db="EMBL/GenBank/DDBJ databases">
        <title>Exploring interactions and the metabolic potential of the ultra-small soil bacteria Hylemonella gracilis.</title>
        <authorList>
            <person name="Tyc O."/>
            <person name="Kulkarni P."/>
            <person name="Gawehns F."/>
            <person name="Hundscheid M."/>
            <person name="Zweers H."/>
            <person name="Garbeva P."/>
        </authorList>
    </citation>
    <scope>NUCLEOTIDE SEQUENCE [LARGE SCALE GENOMIC DNA]</scope>
    <source>
        <strain evidence="2 3">NS1</strain>
    </source>
</reference>
<protein>
    <submittedName>
        <fullName evidence="2">Thiosulfate oxidation carrier protein SoxY</fullName>
    </submittedName>
</protein>